<protein>
    <recommendedName>
        <fullName evidence="4">Core-binding (CB) domain-containing protein</fullName>
    </recommendedName>
</protein>
<feature type="region of interest" description="Disordered" evidence="3">
    <location>
        <begin position="360"/>
        <end position="406"/>
    </location>
</feature>
<dbReference type="Gene3D" id="1.10.150.130">
    <property type="match status" value="1"/>
</dbReference>
<evidence type="ECO:0000256" key="1">
    <source>
        <dbReference type="ARBA" id="ARBA00023125"/>
    </source>
</evidence>
<name>A0ABW9LPF8_9MYCO</name>
<dbReference type="InterPro" id="IPR044068">
    <property type="entry name" value="CB"/>
</dbReference>
<proteinExistence type="predicted"/>
<evidence type="ECO:0000259" key="4">
    <source>
        <dbReference type="PROSITE" id="PS51900"/>
    </source>
</evidence>
<sequence length="406" mass="45032">MTRRIRDCRRCGRAVGKPDRDLCARCHWARTHAPVKHRCPRCGIDRVLQADAGRCVRCSRTCRLCGAPVLFVDRDLCKECVRRQRLDANRVECPRCGQRRILRSATGWCGPCSRPGRPPNPDAACVDCGQVTRLAGAGRCRSCWARSPHRITVCAANLAATLDDPPDWLGDFAAYLVGRHHPSRACAMLTRLGKHLVDDHPAHAQALLEVVAADVPLARALEDFLTANKLALPPDRDERRAAARRRSRIAAVPEPLRDAVAGFAEHLVRSRDRARRAGTHPRGHATLEARLTAMRDFTQFLTARRRKTDWATVDVGDIEAFLHAHPGRRASYLAGLRQFCRYARRRRLILIDPTAAVKAPWHSTAQPCPPTASASCSGDGAPTPTCTRTRRSSDWPPCCTAPPPRN</sequence>
<dbReference type="RefSeq" id="WP_226519339.1">
    <property type="nucleotide sequence ID" value="NZ_JBKBDD010000026.1"/>
</dbReference>
<feature type="domain" description="Core-binding (CB)" evidence="4">
    <location>
        <begin position="254"/>
        <end position="344"/>
    </location>
</feature>
<evidence type="ECO:0000313" key="5">
    <source>
        <dbReference type="EMBL" id="MFN6548501.1"/>
    </source>
</evidence>
<keyword evidence="1 2" id="KW-0238">DNA-binding</keyword>
<dbReference type="InterPro" id="IPR010998">
    <property type="entry name" value="Integrase_recombinase_N"/>
</dbReference>
<dbReference type="Proteomes" id="UP001635816">
    <property type="component" value="Unassembled WGS sequence"/>
</dbReference>
<reference evidence="5 6" key="1">
    <citation type="submission" date="2024-12" db="EMBL/GenBank/DDBJ databases">
        <title>The coexistence of Mycolicibacterium septicum and Mycolicibacterium nivoides in clinical samples.</title>
        <authorList>
            <person name="Wang C."/>
            <person name="Feng Y."/>
            <person name="Zong Z."/>
        </authorList>
    </citation>
    <scope>NUCLEOTIDE SEQUENCE [LARGE SCALE GENOMIC DNA]</scope>
    <source>
        <strain evidence="5 6">120309</strain>
    </source>
</reference>
<evidence type="ECO:0000256" key="3">
    <source>
        <dbReference type="SAM" id="MobiDB-lite"/>
    </source>
</evidence>
<accession>A0ABW9LPF8</accession>
<evidence type="ECO:0000313" key="6">
    <source>
        <dbReference type="Proteomes" id="UP001635816"/>
    </source>
</evidence>
<organism evidence="5 6">
    <name type="scientific">Mycolicibacterium nivoides</name>
    <dbReference type="NCBI Taxonomy" id="2487344"/>
    <lineage>
        <taxon>Bacteria</taxon>
        <taxon>Bacillati</taxon>
        <taxon>Actinomycetota</taxon>
        <taxon>Actinomycetes</taxon>
        <taxon>Mycobacteriales</taxon>
        <taxon>Mycobacteriaceae</taxon>
        <taxon>Mycolicibacterium</taxon>
    </lineage>
</organism>
<keyword evidence="6" id="KW-1185">Reference proteome</keyword>
<comment type="caution">
    <text evidence="5">The sequence shown here is derived from an EMBL/GenBank/DDBJ whole genome shotgun (WGS) entry which is preliminary data.</text>
</comment>
<gene>
    <name evidence="5" type="ORF">ACK4CT_35645</name>
</gene>
<evidence type="ECO:0000256" key="2">
    <source>
        <dbReference type="PROSITE-ProRule" id="PRU01248"/>
    </source>
</evidence>
<dbReference type="PROSITE" id="PS51900">
    <property type="entry name" value="CB"/>
    <property type="match status" value="1"/>
</dbReference>
<dbReference type="EMBL" id="JBKBDD010000026">
    <property type="protein sequence ID" value="MFN6548501.1"/>
    <property type="molecule type" value="Genomic_DNA"/>
</dbReference>